<dbReference type="Pfam" id="PF13704">
    <property type="entry name" value="Glyco_tranf_2_4"/>
    <property type="match status" value="1"/>
</dbReference>
<gene>
    <name evidence="1" type="ORF">PLAM_0338</name>
</gene>
<evidence type="ECO:0000313" key="1">
    <source>
        <dbReference type="EMBL" id="CUM58305.1"/>
    </source>
</evidence>
<reference evidence="1" key="1">
    <citation type="submission" date="2015-09" db="EMBL/GenBank/DDBJ databases">
        <authorList>
            <person name="Jackson K.R."/>
            <person name="Lunt B.L."/>
            <person name="Fisher J.N.B."/>
            <person name="Gardner A.V."/>
            <person name="Bailey M.E."/>
            <person name="Deus L.M."/>
            <person name="Earl A.S."/>
            <person name="Gibby P.D."/>
            <person name="Hartmann K.A."/>
            <person name="Liu J.E."/>
            <person name="Manci A.M."/>
            <person name="Nielsen D.A."/>
            <person name="Solomon M.B."/>
            <person name="Breakwell D.P."/>
            <person name="Burnett S.H."/>
            <person name="Grose J.H."/>
        </authorList>
    </citation>
    <scope>NUCLEOTIDE SEQUENCE</scope>
    <source>
        <strain evidence="1">7805</strain>
    </source>
</reference>
<protein>
    <recommendedName>
        <fullName evidence="2">Glycosyl transferase family 2</fullName>
    </recommendedName>
</protein>
<name>A0A1J1JC45_PLAAG</name>
<sequence>MVQSQLSKQHLLCKDPVIAGVSMFKDEEDIVYQNLLWHYTQGIKRFVLLDNRSSDNTADEIRRFANNYPDASVYLIEDREIGYYQSRKITAVAEFAHSMWGVEWIFPFDADEFLCSYRAPLDSVLQTLGKEHICIRFPYQLYNLRSFYENSEPNPIKRMTHRLKGNLYQGTKVMVRWQAGMTIAQGNHDLCFNDQIIPASINGEDIGLALKHYPCRSKEHIRRKIINGGKAYKAASSLSAETGISWKICFNEYQRRGEEYIEESYQSLCNSPAEEIYDPLII</sequence>
<organism evidence="1">
    <name type="scientific">Planktothrix agardhii</name>
    <name type="common">Oscillatoria agardhii</name>
    <dbReference type="NCBI Taxonomy" id="1160"/>
    <lineage>
        <taxon>Bacteria</taxon>
        <taxon>Bacillati</taxon>
        <taxon>Cyanobacteriota</taxon>
        <taxon>Cyanophyceae</taxon>
        <taxon>Oscillatoriophycideae</taxon>
        <taxon>Oscillatoriales</taxon>
        <taxon>Microcoleaceae</taxon>
        <taxon>Planktothrix</taxon>
    </lineage>
</organism>
<proteinExistence type="predicted"/>
<accession>A0A1J1JC45</accession>
<evidence type="ECO:0008006" key="2">
    <source>
        <dbReference type="Google" id="ProtNLM"/>
    </source>
</evidence>
<dbReference type="InterPro" id="IPR029044">
    <property type="entry name" value="Nucleotide-diphossugar_trans"/>
</dbReference>
<dbReference type="AlphaFoldDB" id="A0A1J1JC45"/>
<dbReference type="Gene3D" id="3.90.550.10">
    <property type="entry name" value="Spore Coat Polysaccharide Biosynthesis Protein SpsA, Chain A"/>
    <property type="match status" value="1"/>
</dbReference>
<dbReference type="EMBL" id="LO018304">
    <property type="protein sequence ID" value="CUM58305.1"/>
    <property type="molecule type" value="Genomic_DNA"/>
</dbReference>
<dbReference type="SUPFAM" id="SSF53448">
    <property type="entry name" value="Nucleotide-diphospho-sugar transferases"/>
    <property type="match status" value="1"/>
</dbReference>
<dbReference type="RefSeq" id="WP_235765767.1">
    <property type="nucleotide sequence ID" value="NZ_JBIIEP010000015.1"/>
</dbReference>